<evidence type="ECO:0000313" key="2">
    <source>
        <dbReference type="Proteomes" id="UP000733379"/>
    </source>
</evidence>
<accession>A0ABS6ATF6</accession>
<comment type="caution">
    <text evidence="1">The sequence shown here is derived from an EMBL/GenBank/DDBJ whole genome shotgun (WGS) entry which is preliminary data.</text>
</comment>
<name>A0ABS6ATF6_9NOCA</name>
<dbReference type="RefSeq" id="WP_215915621.1">
    <property type="nucleotide sequence ID" value="NZ_JAHKNI010000001.1"/>
</dbReference>
<gene>
    <name evidence="1" type="ORF">KO481_04710</name>
</gene>
<reference evidence="1 2" key="1">
    <citation type="submission" date="2021-06" db="EMBL/GenBank/DDBJ databases">
        <title>Actinomycetes sequencing.</title>
        <authorList>
            <person name="Shan Q."/>
        </authorList>
    </citation>
    <scope>NUCLEOTIDE SEQUENCE [LARGE SCALE GENOMIC DNA]</scope>
    <source>
        <strain evidence="1 2">NEAU-G5</strain>
    </source>
</reference>
<dbReference type="EMBL" id="JAHKNI010000001">
    <property type="protein sequence ID" value="MBU3060826.1"/>
    <property type="molecule type" value="Genomic_DNA"/>
</dbReference>
<dbReference type="Proteomes" id="UP000733379">
    <property type="component" value="Unassembled WGS sequence"/>
</dbReference>
<evidence type="ECO:0008006" key="3">
    <source>
        <dbReference type="Google" id="ProtNLM"/>
    </source>
</evidence>
<proteinExistence type="predicted"/>
<keyword evidence="2" id="KW-1185">Reference proteome</keyword>
<evidence type="ECO:0000313" key="1">
    <source>
        <dbReference type="EMBL" id="MBU3060826.1"/>
    </source>
</evidence>
<protein>
    <recommendedName>
        <fullName evidence="3">Antitoxin</fullName>
    </recommendedName>
</protein>
<sequence length="78" mass="8505">MSKMISFRATGVDGERIARLTHNQETATDVIRRALETLDKLEAGRSRNRDILAGPVAGAGSQTTLQELADIAREARPE</sequence>
<organism evidence="1 2">
    <name type="scientific">Nocardia albiluteola</name>
    <dbReference type="NCBI Taxonomy" id="2842303"/>
    <lineage>
        <taxon>Bacteria</taxon>
        <taxon>Bacillati</taxon>
        <taxon>Actinomycetota</taxon>
        <taxon>Actinomycetes</taxon>
        <taxon>Mycobacteriales</taxon>
        <taxon>Nocardiaceae</taxon>
        <taxon>Nocardia</taxon>
    </lineage>
</organism>